<name>A0A2J7ZPQ4_9CHLO</name>
<dbReference type="EMBL" id="PGGS01000692">
    <property type="protein sequence ID" value="PNH02248.1"/>
    <property type="molecule type" value="Genomic_DNA"/>
</dbReference>
<feature type="compositionally biased region" description="Basic residues" evidence="1">
    <location>
        <begin position="130"/>
        <end position="141"/>
    </location>
</feature>
<feature type="non-terminal residue" evidence="2">
    <location>
        <position position="314"/>
    </location>
</feature>
<protein>
    <recommendedName>
        <fullName evidence="4">Extradiol ring-cleavage dioxygenase class III enzyme subunit B domain-containing protein</fullName>
    </recommendedName>
</protein>
<comment type="caution">
    <text evidence="2">The sequence shown here is derived from an EMBL/GenBank/DDBJ whole genome shotgun (WGS) entry which is preliminary data.</text>
</comment>
<dbReference type="Proteomes" id="UP000236333">
    <property type="component" value="Unassembled WGS sequence"/>
</dbReference>
<organism evidence="2 3">
    <name type="scientific">Tetrabaena socialis</name>
    <dbReference type="NCBI Taxonomy" id="47790"/>
    <lineage>
        <taxon>Eukaryota</taxon>
        <taxon>Viridiplantae</taxon>
        <taxon>Chlorophyta</taxon>
        <taxon>core chlorophytes</taxon>
        <taxon>Chlorophyceae</taxon>
        <taxon>CS clade</taxon>
        <taxon>Chlamydomonadales</taxon>
        <taxon>Tetrabaenaceae</taxon>
        <taxon>Tetrabaena</taxon>
    </lineage>
</organism>
<reference evidence="2 3" key="1">
    <citation type="journal article" date="2017" name="Mol. Biol. Evol.">
        <title>The 4-celled Tetrabaena socialis nuclear genome reveals the essential components for genetic control of cell number at the origin of multicellularity in the volvocine lineage.</title>
        <authorList>
            <person name="Featherston J."/>
            <person name="Arakaki Y."/>
            <person name="Hanschen E.R."/>
            <person name="Ferris P.J."/>
            <person name="Michod R.E."/>
            <person name="Olson B.J.S.C."/>
            <person name="Nozaki H."/>
            <person name="Durand P.M."/>
        </authorList>
    </citation>
    <scope>NUCLEOTIDE SEQUENCE [LARGE SCALE GENOMIC DNA]</scope>
    <source>
        <strain evidence="2 3">NIES-571</strain>
    </source>
</reference>
<dbReference type="SUPFAM" id="SSF53213">
    <property type="entry name" value="LigB-like"/>
    <property type="match status" value="1"/>
</dbReference>
<proteinExistence type="predicted"/>
<dbReference type="AlphaFoldDB" id="A0A2J7ZPQ4"/>
<keyword evidence="3" id="KW-1185">Reference proteome</keyword>
<feature type="compositionally biased region" description="Low complexity" evidence="1">
    <location>
        <begin position="158"/>
        <end position="168"/>
    </location>
</feature>
<dbReference type="OrthoDB" id="2132071at2759"/>
<gene>
    <name evidence="2" type="ORF">TSOC_011792</name>
</gene>
<feature type="region of interest" description="Disordered" evidence="1">
    <location>
        <begin position="99"/>
        <end position="168"/>
    </location>
</feature>
<evidence type="ECO:0000256" key="1">
    <source>
        <dbReference type="SAM" id="MobiDB-lite"/>
    </source>
</evidence>
<evidence type="ECO:0000313" key="2">
    <source>
        <dbReference type="EMBL" id="PNH02248.1"/>
    </source>
</evidence>
<evidence type="ECO:0000313" key="3">
    <source>
        <dbReference type="Proteomes" id="UP000236333"/>
    </source>
</evidence>
<sequence>GSVDIDEVSSGGPLADAEGWAGPPRLRCAFPPCAFNASVQLDTHLVERLAAALPAAGISASTLSGFGPPGSAKQPLPLGWAEVIPLLFIQQAYEEAVGGGGGGHSAAEARGGARHSGLDGGAQGQARAQQPRRRRGLRSTSRRSAAAYSAGGGGAVRSGGAAAAAEGSGPPRALILSVPSRRYEHSVSMVPELLSLGRALFAVLDALDQRIAVVVSGDLAHTWASDGPYGFSEAAGRFDAAAQQWARDLDRGALLKGAAKAVGEAKSCGFPGMVVLQGVMDGVKPDDMHSVLLQYGRPSYYGMMCSVFDFQGDA</sequence>
<feature type="non-terminal residue" evidence="2">
    <location>
        <position position="1"/>
    </location>
</feature>
<evidence type="ECO:0008006" key="4">
    <source>
        <dbReference type="Google" id="ProtNLM"/>
    </source>
</evidence>
<dbReference type="Gene3D" id="3.40.830.10">
    <property type="entry name" value="LigB-like"/>
    <property type="match status" value="2"/>
</dbReference>
<accession>A0A2J7ZPQ4</accession>